<sequence>MKLFSIGVLLLAALHATLVTAADSTVSAPACGLKCIVTAVAEHSDCSLTNTTCICLNEELNLAAAACIAQSCSVRDQLGMSSSCGLGKPSPAIMLHWQCHALKYSKRTCGAPTEDRTALVWIIGVVFGILGFLAFCLRVMARVFVGSYKIWGPEDWVMTAAVALMIPLQVLSIPLAKYGLGKDMWEVEPDNITEILYLYFWDELVYLAVLPLTKISILLFYLKIFPKREVKIGIWVLVGFNIAYLITFEIISIFQCRPIAGAWLRWDGTFEATCNDINMQGWMAAGLNLALDLGVLILPLPELARLSLSLRKKIQILSMFCVGFFVSIVSLLRLQSLAKYANTSNVTQDYVEVGYWSTIEVPVGIICACMPAIRSLIATVFPRVFGTTQQKSDYQAFSGSSKQWSFGKLQSGKHIKVKTEWTVRSHNAQEHESSQVELVPMPSAAGDLQAPLPTRPGSQLAVMETSCEHTKRSG</sequence>
<feature type="transmembrane region" description="Helical" evidence="15">
    <location>
        <begin position="234"/>
        <end position="254"/>
    </location>
</feature>
<keyword evidence="5" id="KW-0964">Secreted</keyword>
<comment type="caution">
    <text evidence="14">Lacks conserved residue(s) required for the propagation of feature annotation.</text>
</comment>
<evidence type="ECO:0000313" key="19">
    <source>
        <dbReference type="Proteomes" id="UP001265746"/>
    </source>
</evidence>
<reference evidence="18" key="1">
    <citation type="submission" date="2023-06" db="EMBL/GenBank/DDBJ databases">
        <authorList>
            <person name="Noh H."/>
        </authorList>
    </citation>
    <scope>NUCLEOTIDE SEQUENCE</scope>
    <source>
        <strain evidence="18">DUCC20226</strain>
    </source>
</reference>
<feature type="transmembrane region" description="Helical" evidence="15">
    <location>
        <begin position="316"/>
        <end position="334"/>
    </location>
</feature>
<keyword evidence="12" id="KW-0449">Lipoprotein</keyword>
<keyword evidence="7 15" id="KW-0812">Transmembrane</keyword>
<evidence type="ECO:0000256" key="7">
    <source>
        <dbReference type="ARBA" id="ARBA00022692"/>
    </source>
</evidence>
<organism evidence="18 19">
    <name type="scientific">Phomopsis amygdali</name>
    <name type="common">Fusicoccum amygdali</name>
    <dbReference type="NCBI Taxonomy" id="1214568"/>
    <lineage>
        <taxon>Eukaryota</taxon>
        <taxon>Fungi</taxon>
        <taxon>Dikarya</taxon>
        <taxon>Ascomycota</taxon>
        <taxon>Pezizomycotina</taxon>
        <taxon>Sordariomycetes</taxon>
        <taxon>Sordariomycetidae</taxon>
        <taxon>Diaporthales</taxon>
        <taxon>Diaporthaceae</taxon>
        <taxon>Diaporthe</taxon>
    </lineage>
</organism>
<dbReference type="AlphaFoldDB" id="A0AAD9SHR8"/>
<evidence type="ECO:0000256" key="10">
    <source>
        <dbReference type="ARBA" id="ARBA00023136"/>
    </source>
</evidence>
<dbReference type="PANTHER" id="PTHR33048">
    <property type="entry name" value="PTH11-LIKE INTEGRAL MEMBRANE PROTEIN (AFU_ORTHOLOGUE AFUA_5G11245)"/>
    <property type="match status" value="1"/>
</dbReference>
<evidence type="ECO:0000256" key="4">
    <source>
        <dbReference type="ARBA" id="ARBA00010031"/>
    </source>
</evidence>
<dbReference type="PROSITE" id="PS52012">
    <property type="entry name" value="CFEM"/>
    <property type="match status" value="1"/>
</dbReference>
<feature type="transmembrane region" description="Helical" evidence="15">
    <location>
        <begin position="156"/>
        <end position="176"/>
    </location>
</feature>
<feature type="signal peptide" evidence="16">
    <location>
        <begin position="1"/>
        <end position="21"/>
    </location>
</feature>
<comment type="caution">
    <text evidence="18">The sequence shown here is derived from an EMBL/GenBank/DDBJ whole genome shotgun (WGS) entry which is preliminary data.</text>
</comment>
<evidence type="ECO:0000256" key="1">
    <source>
        <dbReference type="ARBA" id="ARBA00004141"/>
    </source>
</evidence>
<evidence type="ECO:0000256" key="14">
    <source>
        <dbReference type="PROSITE-ProRule" id="PRU01356"/>
    </source>
</evidence>
<feature type="transmembrane region" description="Helical" evidence="15">
    <location>
        <begin position="282"/>
        <end position="304"/>
    </location>
</feature>
<dbReference type="PANTHER" id="PTHR33048:SF160">
    <property type="entry name" value="SAT4 FAMILY MEMBRANE PROTEIN"/>
    <property type="match status" value="1"/>
</dbReference>
<keyword evidence="10 15" id="KW-0472">Membrane</keyword>
<evidence type="ECO:0000256" key="12">
    <source>
        <dbReference type="ARBA" id="ARBA00023288"/>
    </source>
</evidence>
<dbReference type="GO" id="GO:0098552">
    <property type="term" value="C:side of membrane"/>
    <property type="evidence" value="ECO:0007669"/>
    <property type="project" value="UniProtKB-KW"/>
</dbReference>
<dbReference type="EMBL" id="JAUJFL010000003">
    <property type="protein sequence ID" value="KAK2607031.1"/>
    <property type="molecule type" value="Genomic_DNA"/>
</dbReference>
<feature type="transmembrane region" description="Helical" evidence="15">
    <location>
        <begin position="204"/>
        <end position="222"/>
    </location>
</feature>
<comment type="similarity">
    <text evidence="13">Belongs to the SAT4 family.</text>
</comment>
<keyword evidence="8 16" id="KW-0732">Signal</keyword>
<feature type="transmembrane region" description="Helical" evidence="15">
    <location>
        <begin position="118"/>
        <end position="144"/>
    </location>
</feature>
<protein>
    <recommendedName>
        <fullName evidence="17">CFEM domain-containing protein</fullName>
    </recommendedName>
</protein>
<proteinExistence type="inferred from homology"/>
<dbReference type="InterPro" id="IPR008427">
    <property type="entry name" value="Extracellular_membr_CFEM_dom"/>
</dbReference>
<gene>
    <name evidence="18" type="ORF">N8I77_005740</name>
</gene>
<evidence type="ECO:0000256" key="11">
    <source>
        <dbReference type="ARBA" id="ARBA00023157"/>
    </source>
</evidence>
<feature type="transmembrane region" description="Helical" evidence="15">
    <location>
        <begin position="354"/>
        <end position="373"/>
    </location>
</feature>
<evidence type="ECO:0000256" key="6">
    <source>
        <dbReference type="ARBA" id="ARBA00022622"/>
    </source>
</evidence>
<keyword evidence="6" id="KW-0325">Glycoprotein</keyword>
<dbReference type="Pfam" id="PF05730">
    <property type="entry name" value="CFEM"/>
    <property type="match status" value="1"/>
</dbReference>
<evidence type="ECO:0000259" key="17">
    <source>
        <dbReference type="PROSITE" id="PS52012"/>
    </source>
</evidence>
<comment type="similarity">
    <text evidence="4">Belongs to the RBT5 family.</text>
</comment>
<keyword evidence="19" id="KW-1185">Reference proteome</keyword>
<evidence type="ECO:0000256" key="5">
    <source>
        <dbReference type="ARBA" id="ARBA00022525"/>
    </source>
</evidence>
<feature type="disulfide bond" evidence="14">
    <location>
        <begin position="46"/>
        <end position="53"/>
    </location>
</feature>
<evidence type="ECO:0000256" key="15">
    <source>
        <dbReference type="SAM" id="Phobius"/>
    </source>
</evidence>
<dbReference type="Proteomes" id="UP001265746">
    <property type="component" value="Unassembled WGS sequence"/>
</dbReference>
<feature type="domain" description="CFEM" evidence="17">
    <location>
        <begin position="4"/>
        <end position="126"/>
    </location>
</feature>
<dbReference type="InterPro" id="IPR052337">
    <property type="entry name" value="SAT4-like"/>
</dbReference>
<dbReference type="Pfam" id="PF20684">
    <property type="entry name" value="Fung_rhodopsin"/>
    <property type="match status" value="1"/>
</dbReference>
<evidence type="ECO:0000256" key="8">
    <source>
        <dbReference type="ARBA" id="ARBA00022729"/>
    </source>
</evidence>
<name>A0AAD9SHR8_PHOAM</name>
<evidence type="ECO:0000256" key="3">
    <source>
        <dbReference type="ARBA" id="ARBA00004613"/>
    </source>
</evidence>
<accession>A0AAD9SHR8</accession>
<evidence type="ECO:0000313" key="18">
    <source>
        <dbReference type="EMBL" id="KAK2607031.1"/>
    </source>
</evidence>
<evidence type="ECO:0000256" key="13">
    <source>
        <dbReference type="ARBA" id="ARBA00038359"/>
    </source>
</evidence>
<evidence type="ECO:0000256" key="9">
    <source>
        <dbReference type="ARBA" id="ARBA00022989"/>
    </source>
</evidence>
<dbReference type="GO" id="GO:0005576">
    <property type="term" value="C:extracellular region"/>
    <property type="evidence" value="ECO:0007669"/>
    <property type="project" value="UniProtKB-SubCell"/>
</dbReference>
<comment type="subcellular location">
    <subcellularLocation>
        <location evidence="2">Membrane</location>
        <topology evidence="2">Lipid-anchor</topology>
        <topology evidence="2">GPI-anchor</topology>
    </subcellularLocation>
    <subcellularLocation>
        <location evidence="1">Membrane</location>
        <topology evidence="1">Multi-pass membrane protein</topology>
    </subcellularLocation>
    <subcellularLocation>
        <location evidence="3">Secreted</location>
    </subcellularLocation>
</comment>
<keyword evidence="9 15" id="KW-1133">Transmembrane helix</keyword>
<dbReference type="InterPro" id="IPR049326">
    <property type="entry name" value="Rhodopsin_dom_fungi"/>
</dbReference>
<evidence type="ECO:0000256" key="2">
    <source>
        <dbReference type="ARBA" id="ARBA00004589"/>
    </source>
</evidence>
<evidence type="ECO:0000256" key="16">
    <source>
        <dbReference type="SAM" id="SignalP"/>
    </source>
</evidence>
<keyword evidence="11 14" id="KW-1015">Disulfide bond</keyword>
<feature type="chain" id="PRO_5042162674" description="CFEM domain-containing protein" evidence="16">
    <location>
        <begin position="22"/>
        <end position="474"/>
    </location>
</feature>
<keyword evidence="6" id="KW-0336">GPI-anchor</keyword>